<dbReference type="InterPro" id="IPR036869">
    <property type="entry name" value="J_dom_sf"/>
</dbReference>
<dbReference type="RefSeq" id="WP_020877578.1">
    <property type="nucleotide sequence ID" value="NZ_ATHJ01000092.1"/>
</dbReference>
<evidence type="ECO:0000259" key="1">
    <source>
        <dbReference type="PROSITE" id="PS50076"/>
    </source>
</evidence>
<organism evidence="2 3">
    <name type="scientific">Desulfococcus multivorans DSM 2059</name>
    <dbReference type="NCBI Taxonomy" id="1121405"/>
    <lineage>
        <taxon>Bacteria</taxon>
        <taxon>Pseudomonadati</taxon>
        <taxon>Thermodesulfobacteriota</taxon>
        <taxon>Desulfobacteria</taxon>
        <taxon>Desulfobacterales</taxon>
        <taxon>Desulfococcaceae</taxon>
        <taxon>Desulfococcus</taxon>
    </lineage>
</organism>
<dbReference type="Gene3D" id="1.10.287.110">
    <property type="entry name" value="DnaJ domain"/>
    <property type="match status" value="1"/>
</dbReference>
<dbReference type="PROSITE" id="PS50076">
    <property type="entry name" value="DNAJ_2"/>
    <property type="match status" value="1"/>
</dbReference>
<dbReference type="STRING" id="897.B2D07_10750"/>
<dbReference type="OrthoDB" id="9775658at2"/>
<evidence type="ECO:0000313" key="3">
    <source>
        <dbReference type="Proteomes" id="UP000014977"/>
    </source>
</evidence>
<keyword evidence="3" id="KW-1185">Reference proteome</keyword>
<evidence type="ECO:0000313" key="2">
    <source>
        <dbReference type="EMBL" id="EPR39165.1"/>
    </source>
</evidence>
<dbReference type="EMBL" id="ATHJ01000092">
    <property type="protein sequence ID" value="EPR39165.1"/>
    <property type="molecule type" value="Genomic_DNA"/>
</dbReference>
<dbReference type="SMART" id="SM00271">
    <property type="entry name" value="DnaJ"/>
    <property type="match status" value="1"/>
</dbReference>
<gene>
    <name evidence="2" type="ORF">dsmv_2821</name>
</gene>
<dbReference type="InterPro" id="IPR001623">
    <property type="entry name" value="DnaJ_domain"/>
</dbReference>
<dbReference type="PATRIC" id="fig|1121405.3.peg.2506"/>
<name>S7TR71_DESML</name>
<keyword evidence="2" id="KW-0346">Stress response</keyword>
<dbReference type="Proteomes" id="UP000014977">
    <property type="component" value="Unassembled WGS sequence"/>
</dbReference>
<protein>
    <submittedName>
        <fullName evidence="2">Heat shock protein DnaJ domain protein</fullName>
    </submittedName>
</protein>
<dbReference type="AlphaFoldDB" id="S7TR71"/>
<dbReference type="eggNOG" id="COG2214">
    <property type="taxonomic scope" value="Bacteria"/>
</dbReference>
<comment type="caution">
    <text evidence="2">The sequence shown here is derived from an EMBL/GenBank/DDBJ whole genome shotgun (WGS) entry which is preliminary data.</text>
</comment>
<dbReference type="SUPFAM" id="SSF46565">
    <property type="entry name" value="Chaperone J-domain"/>
    <property type="match status" value="1"/>
</dbReference>
<accession>S7TR71</accession>
<feature type="domain" description="J" evidence="1">
    <location>
        <begin position="275"/>
        <end position="332"/>
    </location>
</feature>
<reference evidence="2 3" key="1">
    <citation type="journal article" date="2013" name="Genome Announc.">
        <title>Draft genome sequences for three mercury-methylating, sulfate-reducing bacteria.</title>
        <authorList>
            <person name="Brown S.D."/>
            <person name="Hurt R.A.Jr."/>
            <person name="Gilmour C.C."/>
            <person name="Elias D.A."/>
        </authorList>
    </citation>
    <scope>NUCLEOTIDE SEQUENCE [LARGE SCALE GENOMIC DNA]</scope>
    <source>
        <strain evidence="2 3">DSM 2059</strain>
    </source>
</reference>
<proteinExistence type="predicted"/>
<sequence>MYLARRQVQGKTYYAIRESYPAGKIFRSRHLIDLGTDPAAYVQYPGGNAFYIHESIEDRLRALDVVYEADELDEIFWPFVRPDIRKAQAYFRRRGRAARGTAFDDALAGDVFHLFDRRRVHYLRFGQMDQGRIGRVSPRLFKIFLGKSRDEIEQYFIQAEQLLKPHEVKSYVFVIFDLQRHFSEHFAKTMPQGLDQGIVDTLFLQDVCRMNRDRRFWGDITPENRLHPYLVRYLIMFFDNDYGRSSYLDDILQAWINSRRDFHFPERRVRVSFKEAGTVFGISEEALRRLSRKELSRLFRQKAQEMHPDKGGDHDAFIRLATAYQDIKEHKK</sequence>